<dbReference type="Gene3D" id="3.30.1370.60">
    <property type="entry name" value="Hypothetical oxidoreductase yiak, domain 2"/>
    <property type="match status" value="1"/>
</dbReference>
<dbReference type="GO" id="GO:0016491">
    <property type="term" value="F:oxidoreductase activity"/>
    <property type="evidence" value="ECO:0007669"/>
    <property type="project" value="UniProtKB-KW"/>
</dbReference>
<dbReference type="AlphaFoldDB" id="A0AAP2ZAE3"/>
<dbReference type="EMBL" id="JAOPJZ010000013">
    <property type="protein sequence ID" value="MCU4753110.1"/>
    <property type="molecule type" value="Genomic_DNA"/>
</dbReference>
<dbReference type="SUPFAM" id="SSF89733">
    <property type="entry name" value="L-sulfolactate dehydrogenase-like"/>
    <property type="match status" value="1"/>
</dbReference>
<proteinExistence type="inferred from homology"/>
<dbReference type="PANTHER" id="PTHR11091:SF0">
    <property type="entry name" value="MALATE DEHYDROGENASE"/>
    <property type="match status" value="1"/>
</dbReference>
<dbReference type="Proteomes" id="UP001321047">
    <property type="component" value="Unassembled WGS sequence"/>
</dbReference>
<gene>
    <name evidence="4" type="ORF">OB919_14180</name>
</gene>
<evidence type="ECO:0000256" key="2">
    <source>
        <dbReference type="ARBA" id="ARBA00023002"/>
    </source>
</evidence>
<comment type="caution">
    <text evidence="4">The sequence shown here is derived from an EMBL/GenBank/DDBJ whole genome shotgun (WGS) entry which is preliminary data.</text>
</comment>
<dbReference type="InterPro" id="IPR003767">
    <property type="entry name" value="Malate/L-lactate_DH-like"/>
</dbReference>
<protein>
    <submittedName>
        <fullName evidence="4">Ldh family oxidoreductase</fullName>
    </submittedName>
</protein>
<sequence>MYVETATLETAATRVLEALGAPESTATVVAQSLTRADARTGGTHGVGLLPLYTAMIEDGAIEPAATPSVERDGSTACVDGHDAFGQLVGREATAVGVDAALESGVSVVGVRNGSHLGRLGEWAERAADHGLCSLVFSNTGGGAKNVAPYGGHTRALSTNPVAFGVPTFEAADFDIVVDFATSQVSGSVIRDAARTGVDLKAAWTTTEDGTPVDSAGAFLEGDGALLPLGGRETGHKGYGLAVVAEVLGAMAGGTVVGQSDPEWFSNAATFVFVDPTRFGPRVEFERRLEAVIEHLHESGDTVRIPGEGSTRRGQQAQEKGVHLEAHVRDALTSLATDLAVELPEPLGKHQSDVPTGDGDDDDQDDVRTW</sequence>
<dbReference type="Gene3D" id="1.10.1530.10">
    <property type="match status" value="1"/>
</dbReference>
<organism evidence="4 5">
    <name type="scientific">Natronosalvus hydrolyticus</name>
    <dbReference type="NCBI Taxonomy" id="2979988"/>
    <lineage>
        <taxon>Archaea</taxon>
        <taxon>Methanobacteriati</taxon>
        <taxon>Methanobacteriota</taxon>
        <taxon>Stenosarchaea group</taxon>
        <taxon>Halobacteria</taxon>
        <taxon>Halobacteriales</taxon>
        <taxon>Natrialbaceae</taxon>
        <taxon>Natronosalvus</taxon>
    </lineage>
</organism>
<evidence type="ECO:0000256" key="1">
    <source>
        <dbReference type="ARBA" id="ARBA00006056"/>
    </source>
</evidence>
<dbReference type="Pfam" id="PF02615">
    <property type="entry name" value="Ldh_2"/>
    <property type="match status" value="1"/>
</dbReference>
<name>A0AAP2ZAE3_9EURY</name>
<evidence type="ECO:0000313" key="5">
    <source>
        <dbReference type="Proteomes" id="UP001321047"/>
    </source>
</evidence>
<keyword evidence="5" id="KW-1185">Reference proteome</keyword>
<dbReference type="RefSeq" id="WP_342809435.1">
    <property type="nucleotide sequence ID" value="NZ_JAOPJZ010000013.1"/>
</dbReference>
<keyword evidence="2" id="KW-0560">Oxidoreductase</keyword>
<feature type="region of interest" description="Disordered" evidence="3">
    <location>
        <begin position="342"/>
        <end position="369"/>
    </location>
</feature>
<evidence type="ECO:0000256" key="3">
    <source>
        <dbReference type="SAM" id="MobiDB-lite"/>
    </source>
</evidence>
<dbReference type="InterPro" id="IPR043143">
    <property type="entry name" value="Mal/L-sulf/L-lact_DH-like_NADP"/>
</dbReference>
<dbReference type="InterPro" id="IPR043144">
    <property type="entry name" value="Mal/L-sulf/L-lact_DH-like_ah"/>
</dbReference>
<evidence type="ECO:0000313" key="4">
    <source>
        <dbReference type="EMBL" id="MCU4753110.1"/>
    </source>
</evidence>
<feature type="region of interest" description="Disordered" evidence="3">
    <location>
        <begin position="299"/>
        <end position="319"/>
    </location>
</feature>
<dbReference type="PANTHER" id="PTHR11091">
    <property type="entry name" value="OXIDOREDUCTASE-RELATED"/>
    <property type="match status" value="1"/>
</dbReference>
<comment type="similarity">
    <text evidence="1">Belongs to the LDH2/MDH2 oxidoreductase family.</text>
</comment>
<reference evidence="4 5" key="1">
    <citation type="submission" date="2022-09" db="EMBL/GenBank/DDBJ databases">
        <title>Enrichment on poylsaccharides allowed isolation of novel metabolic and taxonomic groups of Haloarchaea.</title>
        <authorList>
            <person name="Sorokin D.Y."/>
            <person name="Elcheninov A.G."/>
            <person name="Khizhniak T.V."/>
            <person name="Kolganova T.V."/>
            <person name="Kublanov I.V."/>
        </authorList>
    </citation>
    <scope>NUCLEOTIDE SEQUENCE [LARGE SCALE GENOMIC DNA]</scope>
    <source>
        <strain evidence="4 5">AArc-curdl1</strain>
    </source>
</reference>
<dbReference type="InterPro" id="IPR036111">
    <property type="entry name" value="Mal/L-sulfo/L-lacto_DH-like_sf"/>
</dbReference>
<feature type="compositionally biased region" description="Acidic residues" evidence="3">
    <location>
        <begin position="357"/>
        <end position="369"/>
    </location>
</feature>
<accession>A0AAP2ZAE3</accession>